<dbReference type="PANTHER" id="PTHR43405">
    <property type="entry name" value="GLYCOSYL HYDROLASE DIGH"/>
    <property type="match status" value="1"/>
</dbReference>
<protein>
    <recommendedName>
        <fullName evidence="4">SLH domain-containing protein</fullName>
    </recommendedName>
</protein>
<dbReference type="GeneID" id="67473737"/>
<reference evidence="5 6" key="1">
    <citation type="submission" date="2013-06" db="EMBL/GenBank/DDBJ databases">
        <authorList>
            <person name="Walk S."/>
            <person name="Aronoff D."/>
            <person name="Young V.Y."/>
            <person name="Marsh J."/>
            <person name="Harrison L."/>
            <person name="Daugherty S.C."/>
            <person name="Shefchek K.A."/>
            <person name="Hine E.E."/>
            <person name="Tallon L.J."/>
            <person name="Sadzewicz L.K."/>
            <person name="Rasko D.A."/>
        </authorList>
    </citation>
    <scope>NUCLEOTIDE SEQUENCE [LARGE SCALE GENOMIC DNA]</scope>
    <source>
        <strain evidence="5 6">ATCC 638</strain>
    </source>
</reference>
<evidence type="ECO:0000256" key="3">
    <source>
        <dbReference type="SAM" id="SignalP"/>
    </source>
</evidence>
<comment type="caution">
    <text evidence="5">The sequence shown here is derived from an EMBL/GenBank/DDBJ whole genome shotgun (WGS) entry which is preliminary data.</text>
</comment>
<keyword evidence="2" id="KW-0677">Repeat</keyword>
<feature type="domain" description="SLH" evidence="4">
    <location>
        <begin position="506"/>
        <end position="559"/>
    </location>
</feature>
<dbReference type="AlphaFoldDB" id="T4VTC6"/>
<organism evidence="5 6">
    <name type="scientific">Paraclostridium bifermentans ATCC 638 = DSM 14991</name>
    <dbReference type="NCBI Taxonomy" id="1233171"/>
    <lineage>
        <taxon>Bacteria</taxon>
        <taxon>Bacillati</taxon>
        <taxon>Bacillota</taxon>
        <taxon>Clostridia</taxon>
        <taxon>Peptostreptococcales</taxon>
        <taxon>Peptostreptococcaceae</taxon>
        <taxon>Paraclostridium</taxon>
    </lineage>
</organism>
<feature type="domain" description="SLH" evidence="4">
    <location>
        <begin position="444"/>
        <end position="505"/>
    </location>
</feature>
<gene>
    <name evidence="5" type="ORF">C672_2901</name>
</gene>
<feature type="domain" description="SLH" evidence="4">
    <location>
        <begin position="380"/>
        <end position="443"/>
    </location>
</feature>
<sequence length="559" mass="63521">MKKISILLLVCLLVSVGGVNIAYADQKGMNAAWITTVYNSDWPSKKNNPEAQKQQMRDILDNLKDTGINTVMFQARPKGDALYNSNINPWSEILTGEQGKNPGYDPLAFVIEEAHKRGMKVHAWLNPYRVTTSGTDLGVLSESNPARQHPDWTLTHNGRIYFNPELPQVKQLIYDTVGEIVKNYNVDGIHFDDYFYPANYPLPEGEGRDGNVANSRRNNINEMVLGVKNTIKGIKPQVEFGVSPSGIWKNKSSDVNGSDTRGKESYYSDYADTVGWIKNNYVDYIVPQLYWQIGYEIADYSKLVSWWSNQVKGSNVNLYIGQGIYKYGQEGYNGENVAREIDKQLNLNKQYSEIKGSVFYSTSDIIANREGCRDKIKNILNSSTFSDISGHWAKDYIDAFVDKGFISGYEDNTFRPDNQITRAEFVRIINQVFNLKDKKEEHFVDVNSSDWYYEDIKIAFNSGYISGELNSNGNYIFRPNDAITRQEAMKIITSVKGNKDDNLDKIYKFNDYKNIDEWAKSYVEGAVEAGYIMGDEKNNLNPKGNLTRAEAVTMLRNIG</sequence>
<dbReference type="Gene3D" id="3.20.20.80">
    <property type="entry name" value="Glycosidases"/>
    <property type="match status" value="1"/>
</dbReference>
<dbReference type="Pfam" id="PF02638">
    <property type="entry name" value="GHL10"/>
    <property type="match status" value="1"/>
</dbReference>
<evidence type="ECO:0000313" key="6">
    <source>
        <dbReference type="Proteomes" id="UP000015688"/>
    </source>
</evidence>
<dbReference type="PANTHER" id="PTHR43405:SF1">
    <property type="entry name" value="GLYCOSYL HYDROLASE DIGH"/>
    <property type="match status" value="1"/>
</dbReference>
<evidence type="ECO:0000256" key="2">
    <source>
        <dbReference type="ARBA" id="ARBA00022737"/>
    </source>
</evidence>
<proteinExistence type="predicted"/>
<evidence type="ECO:0000259" key="4">
    <source>
        <dbReference type="PROSITE" id="PS51272"/>
    </source>
</evidence>
<dbReference type="PATRIC" id="fig|1233171.3.peg.2790"/>
<accession>T4VTC6</accession>
<feature type="chain" id="PRO_5004596392" description="SLH domain-containing protein" evidence="3">
    <location>
        <begin position="25"/>
        <end position="559"/>
    </location>
</feature>
<dbReference type="InterPro" id="IPR001119">
    <property type="entry name" value="SLH_dom"/>
</dbReference>
<dbReference type="EMBL" id="AVNC01000015">
    <property type="protein sequence ID" value="EQK43957.1"/>
    <property type="molecule type" value="Genomic_DNA"/>
</dbReference>
<dbReference type="Proteomes" id="UP000015688">
    <property type="component" value="Unassembled WGS sequence"/>
</dbReference>
<keyword evidence="1 3" id="KW-0732">Signal</keyword>
<name>T4VTC6_PARBF</name>
<dbReference type="InterPro" id="IPR052177">
    <property type="entry name" value="Divisome_Glycosyl_Hydrolase"/>
</dbReference>
<evidence type="ECO:0000256" key="1">
    <source>
        <dbReference type="ARBA" id="ARBA00022729"/>
    </source>
</evidence>
<dbReference type="InterPro" id="IPR017853">
    <property type="entry name" value="GH"/>
</dbReference>
<dbReference type="SUPFAM" id="SSF51445">
    <property type="entry name" value="(Trans)glycosidases"/>
    <property type="match status" value="1"/>
</dbReference>
<evidence type="ECO:0000313" key="5">
    <source>
        <dbReference type="EMBL" id="EQK43957.1"/>
    </source>
</evidence>
<dbReference type="RefSeq" id="WP_021433947.1">
    <property type="nucleotide sequence ID" value="NZ_AVNC01000015.1"/>
</dbReference>
<feature type="signal peptide" evidence="3">
    <location>
        <begin position="1"/>
        <end position="24"/>
    </location>
</feature>
<dbReference type="PROSITE" id="PS51272">
    <property type="entry name" value="SLH"/>
    <property type="match status" value="3"/>
</dbReference>
<dbReference type="Pfam" id="PF00395">
    <property type="entry name" value="SLH"/>
    <property type="match status" value="3"/>
</dbReference>
<dbReference type="InterPro" id="IPR003790">
    <property type="entry name" value="GHL10"/>
</dbReference>